<dbReference type="SUPFAM" id="SSF52540">
    <property type="entry name" value="P-loop containing nucleoside triphosphate hydrolases"/>
    <property type="match status" value="1"/>
</dbReference>
<evidence type="ECO:0000313" key="6">
    <source>
        <dbReference type="EMBL" id="KDP42063.1"/>
    </source>
</evidence>
<dbReference type="EMBL" id="KK914312">
    <property type="protein sequence ID" value="KDP42063.1"/>
    <property type="molecule type" value="Genomic_DNA"/>
</dbReference>
<protein>
    <submittedName>
        <fullName evidence="6">Uncharacterized protein</fullName>
    </submittedName>
</protein>
<dbReference type="SUPFAM" id="SSF52058">
    <property type="entry name" value="L domain-like"/>
    <property type="match status" value="1"/>
</dbReference>
<dbReference type="Proteomes" id="UP000027138">
    <property type="component" value="Unassembled WGS sequence"/>
</dbReference>
<dbReference type="AlphaFoldDB" id="A0A067L488"/>
<evidence type="ECO:0000256" key="2">
    <source>
        <dbReference type="ARBA" id="ARBA00022821"/>
    </source>
</evidence>
<feature type="domain" description="Disease resistance R13L4/SHOC-2-like LRR" evidence="5">
    <location>
        <begin position="525"/>
        <end position="763"/>
    </location>
</feature>
<feature type="domain" description="NB-ARC" evidence="3">
    <location>
        <begin position="155"/>
        <end position="323"/>
    </location>
</feature>
<dbReference type="PRINTS" id="PR00364">
    <property type="entry name" value="DISEASERSIST"/>
</dbReference>
<dbReference type="PANTHER" id="PTHR23155">
    <property type="entry name" value="DISEASE RESISTANCE PROTEIN RP"/>
    <property type="match status" value="1"/>
</dbReference>
<dbReference type="GO" id="GO:0043531">
    <property type="term" value="F:ADP binding"/>
    <property type="evidence" value="ECO:0007669"/>
    <property type="project" value="InterPro"/>
</dbReference>
<dbReference type="InterPro" id="IPR058922">
    <property type="entry name" value="WHD_DRP"/>
</dbReference>
<reference evidence="6 7" key="1">
    <citation type="journal article" date="2014" name="PLoS ONE">
        <title>Global Analysis of Gene Expression Profiles in Physic Nut (Jatropha curcas L.) Seedlings Exposed to Salt Stress.</title>
        <authorList>
            <person name="Zhang L."/>
            <person name="Zhang C."/>
            <person name="Wu P."/>
            <person name="Chen Y."/>
            <person name="Li M."/>
            <person name="Jiang H."/>
            <person name="Wu G."/>
        </authorList>
    </citation>
    <scope>NUCLEOTIDE SEQUENCE [LARGE SCALE GENOMIC DNA]</scope>
    <source>
        <strain evidence="7">cv. GZQX0401</strain>
        <tissue evidence="6">Young leaves</tissue>
    </source>
</reference>
<dbReference type="InterPro" id="IPR032675">
    <property type="entry name" value="LRR_dom_sf"/>
</dbReference>
<gene>
    <name evidence="6" type="ORF">JCGZ_01851</name>
</gene>
<dbReference type="InterPro" id="IPR027417">
    <property type="entry name" value="P-loop_NTPase"/>
</dbReference>
<accession>A0A067L488</accession>
<keyword evidence="2" id="KW-0611">Plant defense</keyword>
<dbReference type="FunFam" id="1.10.10.10:FF:000322">
    <property type="entry name" value="Probable disease resistance protein At1g63360"/>
    <property type="match status" value="1"/>
</dbReference>
<dbReference type="Gene3D" id="1.20.5.4130">
    <property type="match status" value="1"/>
</dbReference>
<evidence type="ECO:0000259" key="4">
    <source>
        <dbReference type="Pfam" id="PF23559"/>
    </source>
</evidence>
<dbReference type="Gene3D" id="3.80.10.10">
    <property type="entry name" value="Ribonuclease Inhibitor"/>
    <property type="match status" value="1"/>
</dbReference>
<sequence>MAIPVPDPVASVVLEQAFAGLMKEVEIARDFESQLEFMEQRVDSIKKLLANSDNCNQQLIQDLPKFRELMYEAEDILTDCLVRKEYQMYNCFPQNFFFHLRTSKKILHVNRRIKARFDILNDRLGLQRSSILNRVKTDLFKWNYDSSDDTIGLDSDLEKLKGWICREDYVLEKIGIVGMGGLGKTTIAKLIYKDEEINDHFKKKIWISVSQTFEKEEILKSILQQLGETQCKEPLDPIFKRLKEESCLIILDDIWENKNFSWWKTLFSCFSEKAHKRSCFIITTRDEEVVSAIGVEDSRVHKLKFLSEIDSWSLFCRHAFVKKIDKSSLQSFEALGNQIVAKCKGLPLAIKTIGGLLGSTDSYHKWDETWKSFCNPNITKENDVVMASLLLSYKALPYQLKQCLLCFSIYPEDFEIEAEKLIHWWVGESLVEGEGSKTAVEMGFECLSKLVRRCLVEIVQRRGCDGRVYKCKMHDLVRDLTLVMAKDEKHCSFNDVGIQELTETSRWLGFRSEMDAKSLKKSPKLRALLLMSSECVPLDKNLASLHSLRALDLSNNKLDTNALKNLLNWISSLKRLAYLNLSGSEGLQEVPDSISKAHNLQLLILSGCTNLSKVSSSITCLKKLLVLDLSSCERIRNLPRGLGYKLSQLQELSGLRLVSQTNKKWCSFSELSELGELRVLQIHLNEDSEITVEEEIVLSKLKKLKLLAIDFDSENAKGKSMLEFLDPLSPPPALEQLYLRRYCHERLPNWISPENLPNLKYYHVDDGTMVRICTSSGSTWKVENSQLNNNC</sequence>
<dbReference type="PANTHER" id="PTHR23155:SF759">
    <property type="entry name" value="AAA+ ATPASE DOMAIN-CONTAINING PROTEIN"/>
    <property type="match status" value="1"/>
</dbReference>
<evidence type="ECO:0000259" key="5">
    <source>
        <dbReference type="Pfam" id="PF23598"/>
    </source>
</evidence>
<dbReference type="Pfam" id="PF23559">
    <property type="entry name" value="WHD_DRP"/>
    <property type="match status" value="1"/>
</dbReference>
<keyword evidence="7" id="KW-1185">Reference proteome</keyword>
<dbReference type="Gene3D" id="1.10.10.10">
    <property type="entry name" value="Winged helix-like DNA-binding domain superfamily/Winged helix DNA-binding domain"/>
    <property type="match status" value="1"/>
</dbReference>
<evidence type="ECO:0000313" key="7">
    <source>
        <dbReference type="Proteomes" id="UP000027138"/>
    </source>
</evidence>
<name>A0A067L488_JATCU</name>
<keyword evidence="1" id="KW-0677">Repeat</keyword>
<dbReference type="InterPro" id="IPR055414">
    <property type="entry name" value="LRR_R13L4/SHOC2-like"/>
</dbReference>
<proteinExistence type="predicted"/>
<dbReference type="KEGG" id="jcu:105629996"/>
<dbReference type="Pfam" id="PF23598">
    <property type="entry name" value="LRR_14"/>
    <property type="match status" value="1"/>
</dbReference>
<feature type="domain" description="Disease resistance protein winged helix" evidence="4">
    <location>
        <begin position="409"/>
        <end position="480"/>
    </location>
</feature>
<dbReference type="Gene3D" id="1.10.8.430">
    <property type="entry name" value="Helical domain of apoptotic protease-activating factors"/>
    <property type="match status" value="1"/>
</dbReference>
<dbReference type="OrthoDB" id="850810at2759"/>
<organism evidence="6 7">
    <name type="scientific">Jatropha curcas</name>
    <name type="common">Barbados nut</name>
    <dbReference type="NCBI Taxonomy" id="180498"/>
    <lineage>
        <taxon>Eukaryota</taxon>
        <taxon>Viridiplantae</taxon>
        <taxon>Streptophyta</taxon>
        <taxon>Embryophyta</taxon>
        <taxon>Tracheophyta</taxon>
        <taxon>Spermatophyta</taxon>
        <taxon>Magnoliopsida</taxon>
        <taxon>eudicotyledons</taxon>
        <taxon>Gunneridae</taxon>
        <taxon>Pentapetalae</taxon>
        <taxon>rosids</taxon>
        <taxon>fabids</taxon>
        <taxon>Malpighiales</taxon>
        <taxon>Euphorbiaceae</taxon>
        <taxon>Crotonoideae</taxon>
        <taxon>Jatropheae</taxon>
        <taxon>Jatropha</taxon>
    </lineage>
</organism>
<dbReference type="InterPro" id="IPR002182">
    <property type="entry name" value="NB-ARC"/>
</dbReference>
<dbReference type="InterPro" id="IPR042197">
    <property type="entry name" value="Apaf_helical"/>
</dbReference>
<dbReference type="InterPro" id="IPR044974">
    <property type="entry name" value="Disease_R_plants"/>
</dbReference>
<dbReference type="Pfam" id="PF00931">
    <property type="entry name" value="NB-ARC"/>
    <property type="match status" value="1"/>
</dbReference>
<evidence type="ECO:0000259" key="3">
    <source>
        <dbReference type="Pfam" id="PF00931"/>
    </source>
</evidence>
<dbReference type="Gene3D" id="3.40.50.300">
    <property type="entry name" value="P-loop containing nucleotide triphosphate hydrolases"/>
    <property type="match status" value="1"/>
</dbReference>
<evidence type="ECO:0000256" key="1">
    <source>
        <dbReference type="ARBA" id="ARBA00022737"/>
    </source>
</evidence>
<dbReference type="InterPro" id="IPR036388">
    <property type="entry name" value="WH-like_DNA-bd_sf"/>
</dbReference>
<dbReference type="GO" id="GO:0098542">
    <property type="term" value="P:defense response to other organism"/>
    <property type="evidence" value="ECO:0007669"/>
    <property type="project" value="TreeGrafter"/>
</dbReference>